<gene>
    <name evidence="1" type="ORF">TI39_contig353g00045</name>
</gene>
<dbReference type="CDD" id="cd02440">
    <property type="entry name" value="AdoMet_MTases"/>
    <property type="match status" value="1"/>
</dbReference>
<sequence>MPSNIMSTTWNQPSQDALVKSLWPLYPSEDEATNTSQLRHRLNLLQAWFGDLTDTSKHLQDASILEIGCGQGDMTIPLAHFAGHVDAVDPAPLDYGSPFTLGQAQAQLSKHFGDKIRWIQQDPMDYVGSQKISHSAPDIVVLAHSIFYFASEEYLFNLFRELHTLGSSHPSGSVKLVIAEWGMRATNPAAEAHVLAAKAQGPNPLPDGNVRLVVTPEEMQRIAADGGWKLAKEHWIESPELDDGQWEVVLARETRRDGEEAPLLDEMERAVKKLEGKRVAAMDVWTAVFTF</sequence>
<dbReference type="OrthoDB" id="8300214at2759"/>
<keyword evidence="1" id="KW-0489">Methyltransferase</keyword>
<name>A0A0F4GR64_9PEZI</name>
<organism evidence="1 2">
    <name type="scientific">Zymoseptoria brevis</name>
    <dbReference type="NCBI Taxonomy" id="1047168"/>
    <lineage>
        <taxon>Eukaryota</taxon>
        <taxon>Fungi</taxon>
        <taxon>Dikarya</taxon>
        <taxon>Ascomycota</taxon>
        <taxon>Pezizomycotina</taxon>
        <taxon>Dothideomycetes</taxon>
        <taxon>Dothideomycetidae</taxon>
        <taxon>Mycosphaerellales</taxon>
        <taxon>Mycosphaerellaceae</taxon>
        <taxon>Zymoseptoria</taxon>
    </lineage>
</organism>
<accession>A0A0F4GR64</accession>
<keyword evidence="2" id="KW-1185">Reference proteome</keyword>
<dbReference type="AlphaFoldDB" id="A0A0F4GR64"/>
<dbReference type="InterPro" id="IPR029063">
    <property type="entry name" value="SAM-dependent_MTases_sf"/>
</dbReference>
<keyword evidence="1" id="KW-0808">Transferase</keyword>
<dbReference type="Gene3D" id="3.40.50.150">
    <property type="entry name" value="Vaccinia Virus protein VP39"/>
    <property type="match status" value="1"/>
</dbReference>
<dbReference type="SUPFAM" id="SSF53335">
    <property type="entry name" value="S-adenosyl-L-methionine-dependent methyltransferases"/>
    <property type="match status" value="1"/>
</dbReference>
<dbReference type="Proteomes" id="UP000033647">
    <property type="component" value="Unassembled WGS sequence"/>
</dbReference>
<dbReference type="GO" id="GO:0008168">
    <property type="term" value="F:methyltransferase activity"/>
    <property type="evidence" value="ECO:0007669"/>
    <property type="project" value="UniProtKB-KW"/>
</dbReference>
<protein>
    <submittedName>
        <fullName evidence="1">Sam-dependent methyltransferase like protein</fullName>
    </submittedName>
</protein>
<comment type="caution">
    <text evidence="1">The sequence shown here is derived from an EMBL/GenBank/DDBJ whole genome shotgun (WGS) entry which is preliminary data.</text>
</comment>
<reference evidence="1 2" key="1">
    <citation type="submission" date="2015-03" db="EMBL/GenBank/DDBJ databases">
        <title>RNA-seq based gene annotation and comparative genomics of four Zymoseptoria species reveal species-specific pathogenicity related genes and transposable element activity.</title>
        <authorList>
            <person name="Grandaubert J."/>
            <person name="Bhattacharyya A."/>
            <person name="Stukenbrock E.H."/>
        </authorList>
    </citation>
    <scope>NUCLEOTIDE SEQUENCE [LARGE SCALE GENOMIC DNA]</scope>
    <source>
        <strain evidence="1 2">Zb18110</strain>
    </source>
</reference>
<evidence type="ECO:0000313" key="2">
    <source>
        <dbReference type="Proteomes" id="UP000033647"/>
    </source>
</evidence>
<dbReference type="GO" id="GO:0032259">
    <property type="term" value="P:methylation"/>
    <property type="evidence" value="ECO:0007669"/>
    <property type="project" value="UniProtKB-KW"/>
</dbReference>
<proteinExistence type="predicted"/>
<dbReference type="EMBL" id="LAFY01000345">
    <property type="protein sequence ID" value="KJX99723.1"/>
    <property type="molecule type" value="Genomic_DNA"/>
</dbReference>
<evidence type="ECO:0000313" key="1">
    <source>
        <dbReference type="EMBL" id="KJX99723.1"/>
    </source>
</evidence>
<dbReference type="STRING" id="1047168.A0A0F4GR64"/>